<proteinExistence type="inferred from homology"/>
<name>A0AA38Z2F3_VITRO</name>
<comment type="similarity">
    <text evidence="2">Belongs to the ARR-like family.</text>
</comment>
<dbReference type="PANTHER" id="PTHR43874">
    <property type="entry name" value="TWO-COMPONENT RESPONSE REGULATOR"/>
    <property type="match status" value="1"/>
</dbReference>
<evidence type="ECO:0000256" key="8">
    <source>
        <dbReference type="PROSITE-ProRule" id="PRU00169"/>
    </source>
</evidence>
<evidence type="ECO:0000256" key="5">
    <source>
        <dbReference type="ARBA" id="ARBA00023108"/>
    </source>
</evidence>
<dbReference type="InterPro" id="IPR001789">
    <property type="entry name" value="Sig_transdc_resp-reg_receiver"/>
</dbReference>
<comment type="subcellular location">
    <subcellularLocation>
        <location evidence="1 9">Nucleus</location>
    </subcellularLocation>
</comment>
<feature type="region of interest" description="Disordered" evidence="11">
    <location>
        <begin position="318"/>
        <end position="338"/>
    </location>
</feature>
<gene>
    <name evidence="14" type="ORF">PVL29_020095</name>
</gene>
<evidence type="ECO:0000256" key="1">
    <source>
        <dbReference type="ARBA" id="ARBA00004123"/>
    </source>
</evidence>
<dbReference type="GO" id="GO:0000160">
    <property type="term" value="P:phosphorelay signal transduction system"/>
    <property type="evidence" value="ECO:0007669"/>
    <property type="project" value="UniProtKB-KW"/>
</dbReference>
<dbReference type="AlphaFoldDB" id="A0AA38Z2F3"/>
<evidence type="ECO:0000256" key="10">
    <source>
        <dbReference type="SAM" id="Coils"/>
    </source>
</evidence>
<evidence type="ECO:0000313" key="15">
    <source>
        <dbReference type="Proteomes" id="UP001168098"/>
    </source>
</evidence>
<evidence type="ECO:0000256" key="2">
    <source>
        <dbReference type="ARBA" id="ARBA00010330"/>
    </source>
</evidence>
<dbReference type="InterPro" id="IPR010402">
    <property type="entry name" value="CCT_domain"/>
</dbReference>
<keyword evidence="4" id="KW-0805">Transcription regulation</keyword>
<dbReference type="PANTHER" id="PTHR43874:SF146">
    <property type="entry name" value="TWO-COMPONENT RESPONSE REGULATOR-LIKE APRR9"/>
    <property type="match status" value="1"/>
</dbReference>
<dbReference type="GO" id="GO:0009736">
    <property type="term" value="P:cytokinin-activated signaling pathway"/>
    <property type="evidence" value="ECO:0007669"/>
    <property type="project" value="InterPro"/>
</dbReference>
<keyword evidence="5" id="KW-0090">Biological rhythms</keyword>
<dbReference type="SUPFAM" id="SSF52172">
    <property type="entry name" value="CheY-like"/>
    <property type="match status" value="1"/>
</dbReference>
<dbReference type="InterPro" id="IPR011006">
    <property type="entry name" value="CheY-like_superfamily"/>
</dbReference>
<dbReference type="InterPro" id="IPR045279">
    <property type="entry name" value="ARR-like"/>
</dbReference>
<evidence type="ECO:0000256" key="9">
    <source>
        <dbReference type="PROSITE-ProRule" id="PRU00357"/>
    </source>
</evidence>
<feature type="coiled-coil region" evidence="10">
    <location>
        <begin position="9"/>
        <end position="36"/>
    </location>
</feature>
<evidence type="ECO:0000256" key="11">
    <source>
        <dbReference type="SAM" id="MobiDB-lite"/>
    </source>
</evidence>
<keyword evidence="3" id="KW-0902">Two-component regulatory system</keyword>
<keyword evidence="7 9" id="KW-0539">Nucleus</keyword>
<dbReference type="CDD" id="cd17582">
    <property type="entry name" value="psREC_PRR"/>
    <property type="match status" value="1"/>
</dbReference>
<sequence>MGEAVVSSDEVMEVELQEEEKRVREMEGKEEKEKSSSGVVRWGRFLPQMVLRVLLVEADDSTRQIIAALLRKCNYKVAAVSDGLKAWEALKGGPQNVDLILTEVELPSISGFALLSLIMEDDICKKIPVIMMSSHDSISMVLNCMLKGAADFLVKPVRKNELRNLWQHVWRRHAPTGGHVSQNLCIAQNKVEVSSENNTASNHSSDYVVSAQKKKECSEKGSDVQSSSTTPYLEAESAYMENMQGFSQLKCRSVSNLSNEEIRKHEDCIELDKEPDRLESLTGGKTITLGSEVAPGNEGYHSAAFRWEESHWRAKRVTSGDGVGPASHIENTDITGENHGCNEKWIEPSSGAIDLISTFDNHPKDCNQFSSSNDGISKDGFAPQLELSLRRFQPCSSKNHGSDERHTLNHSNSSAFSWYNNGKSLQPLFPTSVSNCTGLKEDASYSHERLFNQLPENAVGTSERCGAALSVTQGNMTTLGMGQSNQAGAAFPTSQLGLIPVQGVRFDNLCAGYGHIFTPIFHTQPGLPPIWSPKSAWQREQSHFSTNSSLYYNPEIQSLEQDCLTFNSTDQTVHEQENNLEPMEELSHGSPVAGQSASSSLCNGVVSHLSSSVHGSFCKRNDGNPTSNGAVVRTTAPESVNDEGLSNNDALKGMDSHHSTQREAALMKFRLKRKERCFEKKVRYQSRKRLAEQRPRVKGQFVRQVQTDTPTADG</sequence>
<feature type="domain" description="CCT" evidence="13">
    <location>
        <begin position="662"/>
        <end position="704"/>
    </location>
</feature>
<keyword evidence="10" id="KW-0175">Coiled coil</keyword>
<dbReference type="PROSITE" id="PS51017">
    <property type="entry name" value="CCT"/>
    <property type="match status" value="1"/>
</dbReference>
<accession>A0AA38Z2F3</accession>
<evidence type="ECO:0000256" key="6">
    <source>
        <dbReference type="ARBA" id="ARBA00023163"/>
    </source>
</evidence>
<feature type="region of interest" description="Disordered" evidence="11">
    <location>
        <begin position="571"/>
        <end position="597"/>
    </location>
</feature>
<feature type="region of interest" description="Disordered" evidence="11">
    <location>
        <begin position="614"/>
        <end position="658"/>
    </location>
</feature>
<evidence type="ECO:0000313" key="14">
    <source>
        <dbReference type="EMBL" id="KAJ9681020.1"/>
    </source>
</evidence>
<dbReference type="PROSITE" id="PS50110">
    <property type="entry name" value="RESPONSE_REGULATORY"/>
    <property type="match status" value="1"/>
</dbReference>
<feature type="region of interest" description="Disordered" evidence="11">
    <location>
        <begin position="689"/>
        <end position="714"/>
    </location>
</feature>
<dbReference type="Gene3D" id="3.40.50.2300">
    <property type="match status" value="1"/>
</dbReference>
<evidence type="ECO:0000256" key="7">
    <source>
        <dbReference type="ARBA" id="ARBA00023242"/>
    </source>
</evidence>
<evidence type="ECO:0000256" key="3">
    <source>
        <dbReference type="ARBA" id="ARBA00023012"/>
    </source>
</evidence>
<keyword evidence="15" id="KW-1185">Reference proteome</keyword>
<protein>
    <submittedName>
        <fullName evidence="14">Uncharacterized protein</fullName>
    </submittedName>
</protein>
<dbReference type="SMART" id="SM00448">
    <property type="entry name" value="REC"/>
    <property type="match status" value="1"/>
</dbReference>
<dbReference type="Proteomes" id="UP001168098">
    <property type="component" value="Unassembled WGS sequence"/>
</dbReference>
<evidence type="ECO:0000259" key="12">
    <source>
        <dbReference type="PROSITE" id="PS50110"/>
    </source>
</evidence>
<reference evidence="14 15" key="1">
    <citation type="journal article" date="2023" name="BMC Biotechnol.">
        <title>Vitis rotundifolia cv Carlos genome sequencing.</title>
        <authorList>
            <person name="Huff M."/>
            <person name="Hulse-Kemp A."/>
            <person name="Scheffler B."/>
            <person name="Youngblood R."/>
            <person name="Simpson S."/>
            <person name="Babiker E."/>
            <person name="Staton M."/>
        </authorList>
    </citation>
    <scope>NUCLEOTIDE SEQUENCE [LARGE SCALE GENOMIC DNA]</scope>
    <source>
        <tissue evidence="14">Leaf</tissue>
    </source>
</reference>
<comment type="caution">
    <text evidence="8">Lacks conserved residue(s) required for the propagation of feature annotation.</text>
</comment>
<comment type="caution">
    <text evidence="14">The sequence shown here is derived from an EMBL/GenBank/DDBJ whole genome shotgun (WGS) entry which is preliminary data.</text>
</comment>
<evidence type="ECO:0000256" key="4">
    <source>
        <dbReference type="ARBA" id="ARBA00023015"/>
    </source>
</evidence>
<dbReference type="Pfam" id="PF00072">
    <property type="entry name" value="Response_reg"/>
    <property type="match status" value="1"/>
</dbReference>
<evidence type="ECO:0000259" key="13">
    <source>
        <dbReference type="PROSITE" id="PS51017"/>
    </source>
</evidence>
<dbReference type="GO" id="GO:0005634">
    <property type="term" value="C:nucleus"/>
    <property type="evidence" value="ECO:0007669"/>
    <property type="project" value="UniProtKB-SubCell"/>
</dbReference>
<organism evidence="14 15">
    <name type="scientific">Vitis rotundifolia</name>
    <name type="common">Muscadine grape</name>
    <dbReference type="NCBI Taxonomy" id="103349"/>
    <lineage>
        <taxon>Eukaryota</taxon>
        <taxon>Viridiplantae</taxon>
        <taxon>Streptophyta</taxon>
        <taxon>Embryophyta</taxon>
        <taxon>Tracheophyta</taxon>
        <taxon>Spermatophyta</taxon>
        <taxon>Magnoliopsida</taxon>
        <taxon>eudicotyledons</taxon>
        <taxon>Gunneridae</taxon>
        <taxon>Pentapetalae</taxon>
        <taxon>rosids</taxon>
        <taxon>Vitales</taxon>
        <taxon>Vitaceae</taxon>
        <taxon>Viteae</taxon>
        <taxon>Vitis</taxon>
    </lineage>
</organism>
<keyword evidence="6" id="KW-0804">Transcription</keyword>
<dbReference type="GO" id="GO:0048511">
    <property type="term" value="P:rhythmic process"/>
    <property type="evidence" value="ECO:0007669"/>
    <property type="project" value="UniProtKB-KW"/>
</dbReference>
<feature type="domain" description="Response regulatory" evidence="12">
    <location>
        <begin position="52"/>
        <end position="170"/>
    </location>
</feature>
<feature type="compositionally biased region" description="Polar residues" evidence="11">
    <location>
        <begin position="703"/>
        <end position="714"/>
    </location>
</feature>
<dbReference type="EMBL" id="JARBHA010000015">
    <property type="protein sequence ID" value="KAJ9681020.1"/>
    <property type="molecule type" value="Genomic_DNA"/>
</dbReference>
<dbReference type="Pfam" id="PF06203">
    <property type="entry name" value="CCT"/>
    <property type="match status" value="1"/>
</dbReference>